<accession>A0AAV0S2L5</accession>
<keyword evidence="12" id="KW-0456">Lyase</keyword>
<dbReference type="PANTHER" id="PTHR42735:SF6">
    <property type="entry name" value="SPHINGOSINE-1-PHOSPHATE LYASE 1"/>
    <property type="match status" value="1"/>
</dbReference>
<comment type="pathway">
    <text evidence="4">Sphingolipid metabolism.</text>
</comment>
<reference evidence="17" key="1">
    <citation type="submission" date="2022-08" db="EMBL/GenBank/DDBJ databases">
        <authorList>
            <person name="Gutierrez-Valencia J."/>
        </authorList>
    </citation>
    <scope>NUCLEOTIDE SEQUENCE</scope>
</reference>
<dbReference type="InterPro" id="IPR002129">
    <property type="entry name" value="PyrdxlP-dep_de-COase"/>
</dbReference>
<comment type="pathway">
    <text evidence="3">Lipid metabolism; sphingolipid metabolism.</text>
</comment>
<protein>
    <recommendedName>
        <fullName evidence="14">sphinganine-1-phosphate aldolase</fullName>
        <ecNumber evidence="14">4.1.2.27</ecNumber>
    </recommendedName>
    <alternativeName>
        <fullName evidence="15">Sphingosine-1-phosphate aldolase</fullName>
    </alternativeName>
</protein>
<dbReference type="SUPFAM" id="SSF53383">
    <property type="entry name" value="PLP-dependent transferases"/>
    <property type="match status" value="1"/>
</dbReference>
<keyword evidence="5" id="KW-0812">Transmembrane</keyword>
<dbReference type="GO" id="GO:0030170">
    <property type="term" value="F:pyridoxal phosphate binding"/>
    <property type="evidence" value="ECO:0007669"/>
    <property type="project" value="InterPro"/>
</dbReference>
<gene>
    <name evidence="17" type="ORF">LITE_LOCUS51253</name>
</gene>
<dbReference type="Gene3D" id="3.90.1150.10">
    <property type="entry name" value="Aspartate Aminotransferase, domain 1"/>
    <property type="match status" value="1"/>
</dbReference>
<comment type="similarity">
    <text evidence="13">Belongs to the group II decarboxylase family. Sphingosine-1-phosphate lyase subfamily.</text>
</comment>
<sequence length="634" mass="69437">TNSNFPFLSFLFPPPIQPTLTHFTSHATLLSFKSSPFLSIRIGIADDGRKKMDFDSAKSSLVRLRASANSFLSDVEPLALLLAPLLTLLVARVVQSFLRCVHDNGAKPLIVGFVMSSVKLVPGVKRYIDAEKQKVVDQMQSGTKSKRAGWMSELPKEGLGPVVIEKLKEEKDKDVDWRGKCSGTVYIGGTESEGHFAVINEACSMLVRDEMCHFFPEVMMILHDPPKSIFVLDTNKLLLTCDNLVVQFAHTNPLHLDVFPSIARFEAEVVAMTASLLGSKETSSEGEICGNMTSGGTESILLAMKTSRDYMKAKKGIRKPEMIIPVSAHSAYDKAAQYFNIKLWRVPVNKEFQADVKAIRRLINRNTILIVGSAPGFPHGVIDPIEELGELASSRGICLHVDLCLGGFVLPFARMLGYPIPSFDFTVEGVTSVSVDVHKYGLAPKGTSVVLYRNHEIRKHQFVAVTEWSGGLYVSPTVAGSRPGSLIAGAWAAMISLGLQGYLENTKAIMEVSKQVQKGVQEIPELFIIGKPDMTIVAFGSDLVDIFEVNDIMTSKGWHLNALQRPNSLHICLTLQHVSIYKDFLVDLKESVNTVKANPGPIKGGLAPIYGAAGKMPDRGMVQDLLVDYMDGTC</sequence>
<evidence type="ECO:0000256" key="5">
    <source>
        <dbReference type="ARBA" id="ARBA00022692"/>
    </source>
</evidence>
<dbReference type="GO" id="GO:0005789">
    <property type="term" value="C:endoplasmic reticulum membrane"/>
    <property type="evidence" value="ECO:0007669"/>
    <property type="project" value="UniProtKB-SubCell"/>
</dbReference>
<dbReference type="Proteomes" id="UP001154282">
    <property type="component" value="Unassembled WGS sequence"/>
</dbReference>
<evidence type="ECO:0000256" key="1">
    <source>
        <dbReference type="ARBA" id="ARBA00001933"/>
    </source>
</evidence>
<organism evidence="17 18">
    <name type="scientific">Linum tenue</name>
    <dbReference type="NCBI Taxonomy" id="586396"/>
    <lineage>
        <taxon>Eukaryota</taxon>
        <taxon>Viridiplantae</taxon>
        <taxon>Streptophyta</taxon>
        <taxon>Embryophyta</taxon>
        <taxon>Tracheophyta</taxon>
        <taxon>Spermatophyta</taxon>
        <taxon>Magnoliopsida</taxon>
        <taxon>eudicotyledons</taxon>
        <taxon>Gunneridae</taxon>
        <taxon>Pentapetalae</taxon>
        <taxon>rosids</taxon>
        <taxon>fabids</taxon>
        <taxon>Malpighiales</taxon>
        <taxon>Linaceae</taxon>
        <taxon>Linum</taxon>
    </lineage>
</organism>
<dbReference type="GO" id="GO:0019752">
    <property type="term" value="P:carboxylic acid metabolic process"/>
    <property type="evidence" value="ECO:0007669"/>
    <property type="project" value="InterPro"/>
</dbReference>
<keyword evidence="18" id="KW-1185">Reference proteome</keyword>
<comment type="caution">
    <text evidence="17">The sequence shown here is derived from an EMBL/GenBank/DDBJ whole genome shotgun (WGS) entry which is preliminary data.</text>
</comment>
<evidence type="ECO:0000256" key="13">
    <source>
        <dbReference type="ARBA" id="ARBA00038302"/>
    </source>
</evidence>
<dbReference type="GO" id="GO:0030149">
    <property type="term" value="P:sphingolipid catabolic process"/>
    <property type="evidence" value="ECO:0007669"/>
    <property type="project" value="TreeGrafter"/>
</dbReference>
<comment type="subcellular location">
    <subcellularLocation>
        <location evidence="2">Endoplasmic reticulum membrane</location>
        <topology evidence="2">Single-pass membrane protein</topology>
    </subcellularLocation>
</comment>
<dbReference type="AlphaFoldDB" id="A0AAV0S2L5"/>
<evidence type="ECO:0000256" key="8">
    <source>
        <dbReference type="ARBA" id="ARBA00022919"/>
    </source>
</evidence>
<evidence type="ECO:0000256" key="11">
    <source>
        <dbReference type="ARBA" id="ARBA00023136"/>
    </source>
</evidence>
<keyword evidence="7 16" id="KW-0663">Pyridoxal phosphate</keyword>
<evidence type="ECO:0000256" key="9">
    <source>
        <dbReference type="ARBA" id="ARBA00022989"/>
    </source>
</evidence>
<dbReference type="GO" id="GO:0008117">
    <property type="term" value="F:sphinganine-1-phosphate aldolase activity"/>
    <property type="evidence" value="ECO:0007669"/>
    <property type="project" value="UniProtKB-EC"/>
</dbReference>
<evidence type="ECO:0000256" key="15">
    <source>
        <dbReference type="ARBA" id="ARBA00042568"/>
    </source>
</evidence>
<dbReference type="FunFam" id="3.40.640.10:FF:000020">
    <property type="entry name" value="sphingosine-1-phosphate lyase 1"/>
    <property type="match status" value="1"/>
</dbReference>
<evidence type="ECO:0000313" key="18">
    <source>
        <dbReference type="Proteomes" id="UP001154282"/>
    </source>
</evidence>
<evidence type="ECO:0000256" key="6">
    <source>
        <dbReference type="ARBA" id="ARBA00022824"/>
    </source>
</evidence>
<evidence type="ECO:0000313" key="17">
    <source>
        <dbReference type="EMBL" id="CAI0627372.1"/>
    </source>
</evidence>
<dbReference type="Gene3D" id="6.10.140.2150">
    <property type="match status" value="1"/>
</dbReference>
<dbReference type="InterPro" id="IPR015424">
    <property type="entry name" value="PyrdxlP-dep_Trfase"/>
</dbReference>
<dbReference type="FunFam" id="6.10.140.2150:FF:000001">
    <property type="entry name" value="Sphingosine-1-phosphate lyase 1"/>
    <property type="match status" value="1"/>
</dbReference>
<evidence type="ECO:0000256" key="14">
    <source>
        <dbReference type="ARBA" id="ARBA00038965"/>
    </source>
</evidence>
<evidence type="ECO:0000256" key="10">
    <source>
        <dbReference type="ARBA" id="ARBA00023098"/>
    </source>
</evidence>
<feature type="modified residue" description="N6-(pyridoxal phosphate)lysine" evidence="16">
    <location>
        <position position="439"/>
    </location>
</feature>
<dbReference type="InterPro" id="IPR015421">
    <property type="entry name" value="PyrdxlP-dep_Trfase_major"/>
</dbReference>
<feature type="non-terminal residue" evidence="17">
    <location>
        <position position="1"/>
    </location>
</feature>
<keyword evidence="11" id="KW-0472">Membrane</keyword>
<proteinExistence type="inferred from homology"/>
<evidence type="ECO:0000256" key="2">
    <source>
        <dbReference type="ARBA" id="ARBA00004389"/>
    </source>
</evidence>
<keyword evidence="9" id="KW-1133">Transmembrane helix</keyword>
<comment type="cofactor">
    <cofactor evidence="1 16">
        <name>pyridoxal 5'-phosphate</name>
        <dbReference type="ChEBI" id="CHEBI:597326"/>
    </cofactor>
</comment>
<keyword evidence="8" id="KW-0746">Sphingolipid metabolism</keyword>
<dbReference type="Pfam" id="PF00282">
    <property type="entry name" value="Pyridoxal_deC"/>
    <property type="match status" value="1"/>
</dbReference>
<name>A0AAV0S2L5_9ROSI</name>
<evidence type="ECO:0000256" key="16">
    <source>
        <dbReference type="PIRSR" id="PIRSR602129-50"/>
    </source>
</evidence>
<dbReference type="EC" id="4.1.2.27" evidence="14"/>
<evidence type="ECO:0000256" key="3">
    <source>
        <dbReference type="ARBA" id="ARBA00004760"/>
    </source>
</evidence>
<evidence type="ECO:0000256" key="7">
    <source>
        <dbReference type="ARBA" id="ARBA00022898"/>
    </source>
</evidence>
<keyword evidence="10" id="KW-0443">Lipid metabolism</keyword>
<dbReference type="Gene3D" id="3.40.640.10">
    <property type="entry name" value="Type I PLP-dependent aspartate aminotransferase-like (Major domain)"/>
    <property type="match status" value="1"/>
</dbReference>
<dbReference type="InterPro" id="IPR050477">
    <property type="entry name" value="GrpII_AminoAcid_Decarb"/>
</dbReference>
<keyword evidence="6" id="KW-0256">Endoplasmic reticulum</keyword>
<dbReference type="PANTHER" id="PTHR42735">
    <property type="match status" value="1"/>
</dbReference>
<dbReference type="EMBL" id="CAMGYJ010000011">
    <property type="protein sequence ID" value="CAI0627372.1"/>
    <property type="molecule type" value="Genomic_DNA"/>
</dbReference>
<evidence type="ECO:0000256" key="12">
    <source>
        <dbReference type="ARBA" id="ARBA00023239"/>
    </source>
</evidence>
<evidence type="ECO:0000256" key="4">
    <source>
        <dbReference type="ARBA" id="ARBA00004991"/>
    </source>
</evidence>
<dbReference type="InterPro" id="IPR015422">
    <property type="entry name" value="PyrdxlP-dep_Trfase_small"/>
</dbReference>